<keyword evidence="3" id="KW-0539">Nucleus</keyword>
<feature type="compositionally biased region" description="Basic residues" evidence="4">
    <location>
        <begin position="238"/>
        <end position="247"/>
    </location>
</feature>
<evidence type="ECO:0000256" key="4">
    <source>
        <dbReference type="SAM" id="MobiDB-lite"/>
    </source>
</evidence>
<feature type="compositionally biased region" description="Basic and acidic residues" evidence="4">
    <location>
        <begin position="538"/>
        <end position="552"/>
    </location>
</feature>
<proteinExistence type="predicted"/>
<comment type="subcellular location">
    <subcellularLocation>
        <location evidence="1">Nucleus</location>
    </subcellularLocation>
</comment>
<reference evidence="5 6" key="1">
    <citation type="submission" date="2024-07" db="EMBL/GenBank/DDBJ databases">
        <title>Chromosome-level genome assembly of the water stick insect Ranatra chinensis (Heteroptera: Nepidae).</title>
        <authorList>
            <person name="Liu X."/>
        </authorList>
    </citation>
    <scope>NUCLEOTIDE SEQUENCE [LARGE SCALE GENOMIC DNA]</scope>
    <source>
        <strain evidence="5">Cailab_2021Rc</strain>
        <tissue evidence="5">Muscle</tissue>
    </source>
</reference>
<comment type="caution">
    <text evidence="5">The sequence shown here is derived from an EMBL/GenBank/DDBJ whole genome shotgun (WGS) entry which is preliminary data.</text>
</comment>
<dbReference type="InterPro" id="IPR024146">
    <property type="entry name" value="Claspin"/>
</dbReference>
<feature type="region of interest" description="Disordered" evidence="4">
    <location>
        <begin position="490"/>
        <end position="608"/>
    </location>
</feature>
<feature type="compositionally biased region" description="Basic and acidic residues" evidence="4">
    <location>
        <begin position="177"/>
        <end position="194"/>
    </location>
</feature>
<feature type="compositionally biased region" description="Polar residues" evidence="4">
    <location>
        <begin position="337"/>
        <end position="349"/>
    </location>
</feature>
<feature type="compositionally biased region" description="Basic and acidic residues" evidence="4">
    <location>
        <begin position="502"/>
        <end position="515"/>
    </location>
</feature>
<dbReference type="EMBL" id="JBFDAA010000014">
    <property type="protein sequence ID" value="KAL1122254.1"/>
    <property type="molecule type" value="Genomic_DNA"/>
</dbReference>
<name>A0ABD0Y6J1_9HEMI</name>
<feature type="compositionally biased region" description="Acidic residues" evidence="4">
    <location>
        <begin position="585"/>
        <end position="594"/>
    </location>
</feature>
<sequence>MVSDNEEETIYVRKKSRKALMIVDDPEDDEEQESNVVGDKGPGIDNNSDGSEGITSQISSTVSKVVSASNSSDEGNESGSESNKEKPSESKKKARRIVAMTDSDEESGDSESGKKEPLSSHKFDNDIYDAEDSSDGEDLKTNDQDVSLSGNEDSEAAKNPKLLADSDIYDAEGSSDEDSRVVGTEDNKMSEQSKQKSKKSSKSKKKGNNKDVPNSDEVHIEAQRMLRQSRVRLPYHTPRQRSLHQFLHRRSLPPLPLVRTSAQQIKHLWEQLEEKEKEAEILYKSESECEDELDGNSVEQLPPPEKQVTFEAVEIEQSDSVPVQQPEEEEAPSAQADTHSTENLDASNGGSDGKNEPPKAEEVEVVMPKIKPPPGEVIELFLEDEPKCGDTPVDSFIKRFTKHVAINSKVKEEKQVDISVLSAEYNSTGEVVKLCEETLSVKCGGGNNTGGGGARMAALKASLKQAMAQDRHQRLERNKMNYQLDEEKFEDEFNLDDEELELSDKEGSIKGNCKEDCDDNGAGSESDEEVEEDLENYPTKEKKKDEYSKMFLEDEAEESDAEEGDGDNDRAEEDGSDSSGKEGSGSEEDNDDDNGSGKDTDTVDSSAEQVFNLCLIACSISD</sequence>
<dbReference type="AlphaFoldDB" id="A0ABD0Y6J1"/>
<keyword evidence="2" id="KW-0597">Phosphoprotein</keyword>
<gene>
    <name evidence="5" type="ORF">AAG570_003659</name>
</gene>
<evidence type="ECO:0000256" key="1">
    <source>
        <dbReference type="ARBA" id="ARBA00004123"/>
    </source>
</evidence>
<feature type="compositionally biased region" description="Acidic residues" evidence="4">
    <location>
        <begin position="525"/>
        <end position="535"/>
    </location>
</feature>
<dbReference type="GO" id="GO:0005634">
    <property type="term" value="C:nucleus"/>
    <property type="evidence" value="ECO:0007669"/>
    <property type="project" value="UniProtKB-SubCell"/>
</dbReference>
<feature type="compositionally biased region" description="Low complexity" evidence="4">
    <location>
        <begin position="67"/>
        <end position="81"/>
    </location>
</feature>
<feature type="compositionally biased region" description="Acidic residues" evidence="4">
    <location>
        <begin position="553"/>
        <end position="576"/>
    </location>
</feature>
<feature type="compositionally biased region" description="Acidic residues" evidence="4">
    <location>
        <begin position="24"/>
        <end position="33"/>
    </location>
</feature>
<feature type="compositionally biased region" description="Basic residues" evidence="4">
    <location>
        <begin position="195"/>
        <end position="207"/>
    </location>
</feature>
<evidence type="ECO:0000256" key="3">
    <source>
        <dbReference type="ARBA" id="ARBA00023242"/>
    </source>
</evidence>
<dbReference type="Proteomes" id="UP001558652">
    <property type="component" value="Unassembled WGS sequence"/>
</dbReference>
<feature type="compositionally biased region" description="Polar residues" evidence="4">
    <location>
        <begin position="45"/>
        <end position="66"/>
    </location>
</feature>
<evidence type="ECO:0000313" key="5">
    <source>
        <dbReference type="EMBL" id="KAL1122254.1"/>
    </source>
</evidence>
<keyword evidence="6" id="KW-1185">Reference proteome</keyword>
<feature type="compositionally biased region" description="Basic and acidic residues" evidence="4">
    <location>
        <begin position="111"/>
        <end position="125"/>
    </location>
</feature>
<evidence type="ECO:0000256" key="2">
    <source>
        <dbReference type="ARBA" id="ARBA00022553"/>
    </source>
</evidence>
<feature type="region of interest" description="Disordered" evidence="4">
    <location>
        <begin position="228"/>
        <end position="247"/>
    </location>
</feature>
<feature type="compositionally biased region" description="Basic and acidic residues" evidence="4">
    <location>
        <begin position="353"/>
        <end position="362"/>
    </location>
</feature>
<dbReference type="PANTHER" id="PTHR14396">
    <property type="entry name" value="CLASPIN"/>
    <property type="match status" value="1"/>
</dbReference>
<protein>
    <submittedName>
        <fullName evidence="5">Uncharacterized protein</fullName>
    </submittedName>
</protein>
<dbReference type="PANTHER" id="PTHR14396:SF10">
    <property type="entry name" value="CLASPIN"/>
    <property type="match status" value="1"/>
</dbReference>
<organism evidence="5 6">
    <name type="scientific">Ranatra chinensis</name>
    <dbReference type="NCBI Taxonomy" id="642074"/>
    <lineage>
        <taxon>Eukaryota</taxon>
        <taxon>Metazoa</taxon>
        <taxon>Ecdysozoa</taxon>
        <taxon>Arthropoda</taxon>
        <taxon>Hexapoda</taxon>
        <taxon>Insecta</taxon>
        <taxon>Pterygota</taxon>
        <taxon>Neoptera</taxon>
        <taxon>Paraneoptera</taxon>
        <taxon>Hemiptera</taxon>
        <taxon>Heteroptera</taxon>
        <taxon>Panheteroptera</taxon>
        <taxon>Nepomorpha</taxon>
        <taxon>Nepidae</taxon>
        <taxon>Ranatrinae</taxon>
        <taxon>Ranatra</taxon>
    </lineage>
</organism>
<accession>A0ABD0Y6J1</accession>
<feature type="region of interest" description="Disordered" evidence="4">
    <location>
        <begin position="16"/>
        <end position="220"/>
    </location>
</feature>
<feature type="region of interest" description="Disordered" evidence="4">
    <location>
        <begin position="281"/>
        <end position="370"/>
    </location>
</feature>
<feature type="compositionally biased region" description="Basic and acidic residues" evidence="4">
    <location>
        <begin position="82"/>
        <end position="91"/>
    </location>
</feature>
<feature type="compositionally biased region" description="Acidic residues" evidence="4">
    <location>
        <begin position="167"/>
        <end position="176"/>
    </location>
</feature>
<evidence type="ECO:0000313" key="6">
    <source>
        <dbReference type="Proteomes" id="UP001558652"/>
    </source>
</evidence>
<feature type="compositionally biased region" description="Acidic residues" evidence="4">
    <location>
        <begin position="490"/>
        <end position="501"/>
    </location>
</feature>
<feature type="compositionally biased region" description="Acidic residues" evidence="4">
    <location>
        <begin position="126"/>
        <end position="136"/>
    </location>
</feature>